<reference evidence="1" key="1">
    <citation type="journal article" date="2020" name="Nature">
        <title>Giant virus diversity and host interactions through global metagenomics.</title>
        <authorList>
            <person name="Schulz F."/>
            <person name="Roux S."/>
            <person name="Paez-Espino D."/>
            <person name="Jungbluth S."/>
            <person name="Walsh D.A."/>
            <person name="Denef V.J."/>
            <person name="McMahon K.D."/>
            <person name="Konstantinidis K.T."/>
            <person name="Eloe-Fadrosh E.A."/>
            <person name="Kyrpides N.C."/>
            <person name="Woyke T."/>
        </authorList>
    </citation>
    <scope>NUCLEOTIDE SEQUENCE</scope>
    <source>
        <strain evidence="1">GVMAG-M-3300021079-18</strain>
    </source>
</reference>
<accession>A0A6C0CH66</accession>
<organism evidence="1">
    <name type="scientific">viral metagenome</name>
    <dbReference type="NCBI Taxonomy" id="1070528"/>
    <lineage>
        <taxon>unclassified sequences</taxon>
        <taxon>metagenomes</taxon>
        <taxon>organismal metagenomes</taxon>
    </lineage>
</organism>
<sequence length="127" mass="14533">MNWIVVVLVILTIVFIRRESKSPPTLLSNLDTKLRKIVEETGYSTKYRLVEHPSSSYTMGKQDIHICTSCISSEDKLIYVGLHEIAHTICKTSRGKHSHDSRWNDVFSDLLRTAAKLGYLDAERLEL</sequence>
<evidence type="ECO:0000313" key="1">
    <source>
        <dbReference type="EMBL" id="QHT03633.1"/>
    </source>
</evidence>
<name>A0A6C0CH66_9ZZZZ</name>
<dbReference type="AlphaFoldDB" id="A0A6C0CH66"/>
<protein>
    <recommendedName>
        <fullName evidence="2">WLM domain-containing protein</fullName>
    </recommendedName>
</protein>
<dbReference type="EMBL" id="MN739415">
    <property type="protein sequence ID" value="QHT03633.1"/>
    <property type="molecule type" value="Genomic_DNA"/>
</dbReference>
<proteinExistence type="predicted"/>
<evidence type="ECO:0008006" key="2">
    <source>
        <dbReference type="Google" id="ProtNLM"/>
    </source>
</evidence>